<dbReference type="RefSeq" id="WP_377123255.1">
    <property type="nucleotide sequence ID" value="NZ_JBHRSD010000014.1"/>
</dbReference>
<dbReference type="EMBL" id="JBHRSD010000014">
    <property type="protein sequence ID" value="MFC3032596.1"/>
    <property type="molecule type" value="Genomic_DNA"/>
</dbReference>
<organism evidence="1 2">
    <name type="scientific">Pseudoalteromonas fenneropenaei</name>
    <dbReference type="NCBI Taxonomy" id="1737459"/>
    <lineage>
        <taxon>Bacteria</taxon>
        <taxon>Pseudomonadati</taxon>
        <taxon>Pseudomonadota</taxon>
        <taxon>Gammaproteobacteria</taxon>
        <taxon>Alteromonadales</taxon>
        <taxon>Pseudoalteromonadaceae</taxon>
        <taxon>Pseudoalteromonas</taxon>
    </lineage>
</organism>
<sequence length="82" mass="8743">MTSNAPSKHAVQSNKSHTLRSERMAKIAIKVAAYMAILNVVATNTASIGFSGSSKVNKLTVKAVKPYPATMAAKKRALTKVR</sequence>
<evidence type="ECO:0000313" key="2">
    <source>
        <dbReference type="Proteomes" id="UP001595453"/>
    </source>
</evidence>
<accession>A0ABV7CJ72</accession>
<reference evidence="2" key="1">
    <citation type="journal article" date="2019" name="Int. J. Syst. Evol. Microbiol.">
        <title>The Global Catalogue of Microorganisms (GCM) 10K type strain sequencing project: providing services to taxonomists for standard genome sequencing and annotation.</title>
        <authorList>
            <consortium name="The Broad Institute Genomics Platform"/>
            <consortium name="The Broad Institute Genome Sequencing Center for Infectious Disease"/>
            <person name="Wu L."/>
            <person name="Ma J."/>
        </authorList>
    </citation>
    <scope>NUCLEOTIDE SEQUENCE [LARGE SCALE GENOMIC DNA]</scope>
    <source>
        <strain evidence="2">KCTC 42730</strain>
    </source>
</reference>
<gene>
    <name evidence="1" type="ORF">ACFOEE_08700</name>
</gene>
<name>A0ABV7CJ72_9GAMM</name>
<evidence type="ECO:0000313" key="1">
    <source>
        <dbReference type="EMBL" id="MFC3032596.1"/>
    </source>
</evidence>
<comment type="caution">
    <text evidence="1">The sequence shown here is derived from an EMBL/GenBank/DDBJ whole genome shotgun (WGS) entry which is preliminary data.</text>
</comment>
<protein>
    <submittedName>
        <fullName evidence="1">Uncharacterized protein</fullName>
    </submittedName>
</protein>
<dbReference type="Proteomes" id="UP001595453">
    <property type="component" value="Unassembled WGS sequence"/>
</dbReference>
<keyword evidence="2" id="KW-1185">Reference proteome</keyword>
<proteinExistence type="predicted"/>